<comment type="subcellular location">
    <subcellularLocation>
        <location evidence="1">Cell outer membrane</location>
        <topology evidence="1">Multi-pass membrane protein</topology>
    </subcellularLocation>
</comment>
<feature type="domain" description="TonB-dependent receptor plug" evidence="7">
    <location>
        <begin position="124"/>
        <end position="223"/>
    </location>
</feature>
<evidence type="ECO:0000256" key="1">
    <source>
        <dbReference type="ARBA" id="ARBA00004571"/>
    </source>
</evidence>
<keyword evidence="2" id="KW-0813">Transport</keyword>
<dbReference type="Pfam" id="PF07715">
    <property type="entry name" value="Plug"/>
    <property type="match status" value="1"/>
</dbReference>
<dbReference type="Gene3D" id="2.40.170.20">
    <property type="entry name" value="TonB-dependent receptor, beta-barrel domain"/>
    <property type="match status" value="1"/>
</dbReference>
<dbReference type="InterPro" id="IPR012910">
    <property type="entry name" value="Plug_dom"/>
</dbReference>
<protein>
    <submittedName>
        <fullName evidence="9">TonB-dependent receptor</fullName>
    </submittedName>
</protein>
<dbReference type="KEGG" id="sflv:IC614_06110"/>
<dbReference type="InterPro" id="IPR039426">
    <property type="entry name" value="TonB-dep_rcpt-like"/>
</dbReference>
<accession>A0A7T2GLL9</accession>
<keyword evidence="10" id="KW-1185">Reference proteome</keyword>
<keyword evidence="6" id="KW-0998">Cell outer membrane</keyword>
<dbReference type="EMBL" id="CP065592">
    <property type="protein sequence ID" value="QPQ56134.1"/>
    <property type="molecule type" value="Genomic_DNA"/>
</dbReference>
<dbReference type="SUPFAM" id="SSF49464">
    <property type="entry name" value="Carboxypeptidase regulatory domain-like"/>
    <property type="match status" value="1"/>
</dbReference>
<gene>
    <name evidence="9" type="ORF">IC614_06110</name>
</gene>
<sequence>MPVAAYAQQITTEIGGQVTDQTGASLSGATVIVTDTRTGAERTFTTGADGTFSARGLTTGGPYTVTATIPGYQGQTVEQVFTNLQGETRLTFALESEQTAGDNTIVVTGSRVGLTQLATGPGTSFGEEVLANAPSFNRDVRDIIRLDPRVSLDRDDGGSGQDRISCLGGNDRGNTFTVDGIPQSDVYGLNDTGFSARSSTPLPYDAIRETQVQFAPFDVDYGQFTGCAINVVTKSGTNDLRAGGFFEYSDASLRGKKVADRDVAAIRPEKRWGVSLGGPIIRDTLFLFGAYEHHEAGQSQDDGPAGAEPAYANPQTGITEAQFNEIREVLRSTYGIDTGDLVYSRDYTSDRYFLRGDWQINDDHRLEATYQRLEEATVRPDDLFTGNSPQAIGRNTFHISGTLSNYYSGRLYSQWTDNVSTELRYSRSEITDRQDPIGGGEAQSDNPIPRIIVGIDNPTGPDGAVLAGPGNSRSANDLRTKVEQYRAVINLDAGNHRFKLGAELNEADLFNLFVQNATGTLVFRNIADLRAGRLSPGTVPTNRACTSATTTTTPVNIINGCTYGAFGNFTPTGDITEAAAEFKRSLYSVYAQDDWSMNDALDVTAGVRIDWYDGGRPDYNPVFERRYGIPNNTSFSNIDPVILPRVAATYDLGDFSLFRRAQVRAGVGVFSGGDPLVWFGNAFQNDGSTFATGNSSATGCPRGQISVLTNGTFTGVPQCIQAAAQASAAAGQGNTQSIDPDIQMPTVLRANIGFETELNFASSGFFSGWDLDADYIYSKYRNPFTLVDLAQAVNPARGLNGFTRDGRPIYTSIDLLATGCNGKLVDAGAPPVYENLTSQCFTGSRGGELMLTNSDGYRSQIASFLLSKNFEGGVITEGGSTYITLGYAYTDAQDRRNMYNSTAGSNYSLSAAFDRQNPAASTGFYESRHNIAFSANFRNEFFSDLGTSLSLSFVARSGRPYSLTFTGNGVFNTTNGGLTSNDNALLYVPSGIDDPNISPLSNATEVAELVEFVNSLDCAREYRGASIKRNSCRNDWYFDLDLTLSQELPGPGRLFGRNDRMRAFATVDNFLNLLDKNWNVQNRRNFSGLQDVASLGSRTVNGIVYNGVDADGRYIINTFTGDTFDSDNGVNISSSVWRLKVGLSYEF</sequence>
<evidence type="ECO:0000259" key="7">
    <source>
        <dbReference type="Pfam" id="PF07715"/>
    </source>
</evidence>
<evidence type="ECO:0000256" key="6">
    <source>
        <dbReference type="ARBA" id="ARBA00023237"/>
    </source>
</evidence>
<dbReference type="Gene3D" id="2.60.40.1120">
    <property type="entry name" value="Carboxypeptidase-like, regulatory domain"/>
    <property type="match status" value="1"/>
</dbReference>
<keyword evidence="9" id="KW-0675">Receptor</keyword>
<dbReference type="GO" id="GO:0015344">
    <property type="term" value="F:siderophore uptake transmembrane transporter activity"/>
    <property type="evidence" value="ECO:0007669"/>
    <property type="project" value="TreeGrafter"/>
</dbReference>
<organism evidence="9 10">
    <name type="scientific">Allosphingosinicella flava</name>
    <dbReference type="NCBI Taxonomy" id="2771430"/>
    <lineage>
        <taxon>Bacteria</taxon>
        <taxon>Pseudomonadati</taxon>
        <taxon>Pseudomonadota</taxon>
        <taxon>Alphaproteobacteria</taxon>
        <taxon>Sphingomonadales</taxon>
        <taxon>Sphingomonadaceae</taxon>
        <taxon>Allosphingosinicella</taxon>
    </lineage>
</organism>
<feature type="domain" description="TonB-dependent transporter Oar-like beta-barrel" evidence="8">
    <location>
        <begin position="232"/>
        <end position="1049"/>
    </location>
</feature>
<dbReference type="Proteomes" id="UP000594873">
    <property type="component" value="Chromosome"/>
</dbReference>
<dbReference type="SUPFAM" id="SSF56935">
    <property type="entry name" value="Porins"/>
    <property type="match status" value="1"/>
</dbReference>
<dbReference type="GO" id="GO:0009279">
    <property type="term" value="C:cell outer membrane"/>
    <property type="evidence" value="ECO:0007669"/>
    <property type="project" value="UniProtKB-SubCell"/>
</dbReference>
<proteinExistence type="predicted"/>
<evidence type="ECO:0000256" key="4">
    <source>
        <dbReference type="ARBA" id="ARBA00022692"/>
    </source>
</evidence>
<name>A0A7T2GLL9_9SPHN</name>
<dbReference type="GO" id="GO:0044718">
    <property type="term" value="P:siderophore transmembrane transport"/>
    <property type="evidence" value="ECO:0007669"/>
    <property type="project" value="TreeGrafter"/>
</dbReference>
<dbReference type="AlphaFoldDB" id="A0A7T2GLL9"/>
<dbReference type="RefSeq" id="WP_200972994.1">
    <property type="nucleotide sequence ID" value="NZ_CP065592.1"/>
</dbReference>
<dbReference type="PANTHER" id="PTHR30069">
    <property type="entry name" value="TONB-DEPENDENT OUTER MEMBRANE RECEPTOR"/>
    <property type="match status" value="1"/>
</dbReference>
<keyword evidence="5" id="KW-0472">Membrane</keyword>
<evidence type="ECO:0000256" key="3">
    <source>
        <dbReference type="ARBA" id="ARBA00022452"/>
    </source>
</evidence>
<dbReference type="InterPro" id="IPR037066">
    <property type="entry name" value="Plug_dom_sf"/>
</dbReference>
<dbReference type="Pfam" id="PF25183">
    <property type="entry name" value="OMP_b-brl_4"/>
    <property type="match status" value="1"/>
</dbReference>
<dbReference type="InterPro" id="IPR008969">
    <property type="entry name" value="CarboxyPept-like_regulatory"/>
</dbReference>
<reference evidence="9 10" key="1">
    <citation type="submission" date="2020-11" db="EMBL/GenBank/DDBJ databases">
        <title>Genome seq and assembly of Sphingosinicella sp.</title>
        <authorList>
            <person name="Chhetri G."/>
        </authorList>
    </citation>
    <scope>NUCLEOTIDE SEQUENCE [LARGE SCALE GENOMIC DNA]</scope>
    <source>
        <strain evidence="9 10">UDD2</strain>
    </source>
</reference>
<dbReference type="Pfam" id="PF13620">
    <property type="entry name" value="CarboxypepD_reg"/>
    <property type="match status" value="1"/>
</dbReference>
<dbReference type="Gene3D" id="2.170.130.10">
    <property type="entry name" value="TonB-dependent receptor, plug domain"/>
    <property type="match status" value="1"/>
</dbReference>
<evidence type="ECO:0000256" key="2">
    <source>
        <dbReference type="ARBA" id="ARBA00022448"/>
    </source>
</evidence>
<evidence type="ECO:0000256" key="5">
    <source>
        <dbReference type="ARBA" id="ARBA00023136"/>
    </source>
</evidence>
<dbReference type="InterPro" id="IPR036942">
    <property type="entry name" value="Beta-barrel_TonB_sf"/>
</dbReference>
<dbReference type="InterPro" id="IPR057601">
    <property type="entry name" value="Oar-like_b-barrel"/>
</dbReference>
<evidence type="ECO:0000313" key="10">
    <source>
        <dbReference type="Proteomes" id="UP000594873"/>
    </source>
</evidence>
<dbReference type="PANTHER" id="PTHR30069:SF46">
    <property type="entry name" value="OAR PROTEIN"/>
    <property type="match status" value="1"/>
</dbReference>
<evidence type="ECO:0000259" key="8">
    <source>
        <dbReference type="Pfam" id="PF25183"/>
    </source>
</evidence>
<evidence type="ECO:0000313" key="9">
    <source>
        <dbReference type="EMBL" id="QPQ56134.1"/>
    </source>
</evidence>
<keyword evidence="4" id="KW-0812">Transmembrane</keyword>
<keyword evidence="3" id="KW-1134">Transmembrane beta strand</keyword>